<dbReference type="AlphaFoldDB" id="A0A251TIB3"/>
<organism evidence="1 2">
    <name type="scientific">Helianthus annuus</name>
    <name type="common">Common sunflower</name>
    <dbReference type="NCBI Taxonomy" id="4232"/>
    <lineage>
        <taxon>Eukaryota</taxon>
        <taxon>Viridiplantae</taxon>
        <taxon>Streptophyta</taxon>
        <taxon>Embryophyta</taxon>
        <taxon>Tracheophyta</taxon>
        <taxon>Spermatophyta</taxon>
        <taxon>Magnoliopsida</taxon>
        <taxon>eudicotyledons</taxon>
        <taxon>Gunneridae</taxon>
        <taxon>Pentapetalae</taxon>
        <taxon>asterids</taxon>
        <taxon>campanulids</taxon>
        <taxon>Asterales</taxon>
        <taxon>Asteraceae</taxon>
        <taxon>Asteroideae</taxon>
        <taxon>Heliantheae alliance</taxon>
        <taxon>Heliantheae</taxon>
        <taxon>Helianthus</taxon>
    </lineage>
</organism>
<dbReference type="STRING" id="4232.A0A251TIB3"/>
<evidence type="ECO:0000313" key="1">
    <source>
        <dbReference type="EMBL" id="OTG10509.1"/>
    </source>
</evidence>
<dbReference type="EMBL" id="CM007899">
    <property type="protein sequence ID" value="OTG10509.1"/>
    <property type="molecule type" value="Genomic_DNA"/>
</dbReference>
<reference evidence="2" key="1">
    <citation type="journal article" date="2017" name="Nature">
        <title>The sunflower genome provides insights into oil metabolism, flowering and Asterid evolution.</title>
        <authorList>
            <person name="Badouin H."/>
            <person name="Gouzy J."/>
            <person name="Grassa C.J."/>
            <person name="Murat F."/>
            <person name="Staton S.E."/>
            <person name="Cottret L."/>
            <person name="Lelandais-Briere C."/>
            <person name="Owens G.L."/>
            <person name="Carrere S."/>
            <person name="Mayjonade B."/>
            <person name="Legrand L."/>
            <person name="Gill N."/>
            <person name="Kane N.C."/>
            <person name="Bowers J.E."/>
            <person name="Hubner S."/>
            <person name="Bellec A."/>
            <person name="Berard A."/>
            <person name="Berges H."/>
            <person name="Blanchet N."/>
            <person name="Boniface M.C."/>
            <person name="Brunel D."/>
            <person name="Catrice O."/>
            <person name="Chaidir N."/>
            <person name="Claudel C."/>
            <person name="Donnadieu C."/>
            <person name="Faraut T."/>
            <person name="Fievet G."/>
            <person name="Helmstetter N."/>
            <person name="King M."/>
            <person name="Knapp S.J."/>
            <person name="Lai Z."/>
            <person name="Le Paslier M.C."/>
            <person name="Lippi Y."/>
            <person name="Lorenzon L."/>
            <person name="Mandel J.R."/>
            <person name="Marage G."/>
            <person name="Marchand G."/>
            <person name="Marquand E."/>
            <person name="Bret-Mestries E."/>
            <person name="Morien E."/>
            <person name="Nambeesan S."/>
            <person name="Nguyen T."/>
            <person name="Pegot-Espagnet P."/>
            <person name="Pouilly N."/>
            <person name="Raftis F."/>
            <person name="Sallet E."/>
            <person name="Schiex T."/>
            <person name="Thomas J."/>
            <person name="Vandecasteele C."/>
            <person name="Vares D."/>
            <person name="Vear F."/>
            <person name="Vautrin S."/>
            <person name="Crespi M."/>
            <person name="Mangin B."/>
            <person name="Burke J.M."/>
            <person name="Salse J."/>
            <person name="Munos S."/>
            <person name="Vincourt P."/>
            <person name="Rieseberg L.H."/>
            <person name="Langlade N.B."/>
        </authorList>
    </citation>
    <scope>NUCLEOTIDE SEQUENCE [LARGE SCALE GENOMIC DNA]</scope>
    <source>
        <strain evidence="2">cv. SF193</strain>
    </source>
</reference>
<protein>
    <submittedName>
        <fullName evidence="1">Uncharacterized protein</fullName>
    </submittedName>
</protein>
<dbReference type="Proteomes" id="UP000215914">
    <property type="component" value="Chromosome 10"/>
</dbReference>
<sequence>MPSHYPLSRWWMSQRISCSSYQCSKKNPASLSHMPPANKSLRFPLRPRKGRIRESCIVKANHFFAELPDKDLHQYDLYSFYVSDRHIARRCFKKLSIIFLKIKLEDGSRVECLQA</sequence>
<evidence type="ECO:0000313" key="2">
    <source>
        <dbReference type="Proteomes" id="UP000215914"/>
    </source>
</evidence>
<dbReference type="InParanoid" id="A0A251TIB3"/>
<name>A0A251TIB3_HELAN</name>
<accession>A0A251TIB3</accession>
<proteinExistence type="predicted"/>
<gene>
    <name evidence="1" type="ORF">HannXRQ_Chr10g0288381</name>
</gene>
<keyword evidence="2" id="KW-1185">Reference proteome</keyword>